<dbReference type="STRING" id="2903.R1CQ60"/>
<accession>A0A0D3JNL3</accession>
<dbReference type="Pfam" id="PF01253">
    <property type="entry name" value="SUI1"/>
    <property type="match status" value="1"/>
</dbReference>
<evidence type="ECO:0000313" key="4">
    <source>
        <dbReference type="Proteomes" id="UP000013827"/>
    </source>
</evidence>
<dbReference type="Gene3D" id="3.30.780.10">
    <property type="entry name" value="SUI1-like domain"/>
    <property type="match status" value="1"/>
</dbReference>
<dbReference type="AlphaFoldDB" id="A0A0D3JNL3"/>
<proteinExistence type="predicted"/>
<dbReference type="GO" id="GO:0003743">
    <property type="term" value="F:translation initiation factor activity"/>
    <property type="evidence" value="ECO:0007669"/>
    <property type="project" value="InterPro"/>
</dbReference>
<dbReference type="InterPro" id="IPR001950">
    <property type="entry name" value="SUI1"/>
</dbReference>
<reference evidence="3" key="2">
    <citation type="submission" date="2024-10" db="UniProtKB">
        <authorList>
            <consortium name="EnsemblProtists"/>
        </authorList>
    </citation>
    <scope>IDENTIFICATION</scope>
</reference>
<dbReference type="Proteomes" id="UP000013827">
    <property type="component" value="Unassembled WGS sequence"/>
</dbReference>
<name>A0A0D3JNL3_EMIH1</name>
<dbReference type="GO" id="GO:0003729">
    <property type="term" value="F:mRNA binding"/>
    <property type="evidence" value="ECO:0007669"/>
    <property type="project" value="TreeGrafter"/>
</dbReference>
<evidence type="ECO:0000313" key="3">
    <source>
        <dbReference type="EnsemblProtists" id="EOD25098"/>
    </source>
</evidence>
<reference evidence="4" key="1">
    <citation type="journal article" date="2013" name="Nature">
        <title>Pan genome of the phytoplankton Emiliania underpins its global distribution.</title>
        <authorList>
            <person name="Read B.A."/>
            <person name="Kegel J."/>
            <person name="Klute M.J."/>
            <person name="Kuo A."/>
            <person name="Lefebvre S.C."/>
            <person name="Maumus F."/>
            <person name="Mayer C."/>
            <person name="Miller J."/>
            <person name="Monier A."/>
            <person name="Salamov A."/>
            <person name="Young J."/>
            <person name="Aguilar M."/>
            <person name="Claverie J.M."/>
            <person name="Frickenhaus S."/>
            <person name="Gonzalez K."/>
            <person name="Herman E.K."/>
            <person name="Lin Y.C."/>
            <person name="Napier J."/>
            <person name="Ogata H."/>
            <person name="Sarno A.F."/>
            <person name="Shmutz J."/>
            <person name="Schroeder D."/>
            <person name="de Vargas C."/>
            <person name="Verret F."/>
            <person name="von Dassow P."/>
            <person name="Valentin K."/>
            <person name="Van de Peer Y."/>
            <person name="Wheeler G."/>
            <person name="Dacks J.B."/>
            <person name="Delwiche C.F."/>
            <person name="Dyhrman S.T."/>
            <person name="Glockner G."/>
            <person name="John U."/>
            <person name="Richards T."/>
            <person name="Worden A.Z."/>
            <person name="Zhang X."/>
            <person name="Grigoriev I.V."/>
            <person name="Allen A.E."/>
            <person name="Bidle K."/>
            <person name="Borodovsky M."/>
            <person name="Bowler C."/>
            <person name="Brownlee C."/>
            <person name="Cock J.M."/>
            <person name="Elias M."/>
            <person name="Gladyshev V.N."/>
            <person name="Groth M."/>
            <person name="Guda C."/>
            <person name="Hadaegh A."/>
            <person name="Iglesias-Rodriguez M.D."/>
            <person name="Jenkins J."/>
            <person name="Jones B.M."/>
            <person name="Lawson T."/>
            <person name="Leese F."/>
            <person name="Lindquist E."/>
            <person name="Lobanov A."/>
            <person name="Lomsadze A."/>
            <person name="Malik S.B."/>
            <person name="Marsh M.E."/>
            <person name="Mackinder L."/>
            <person name="Mock T."/>
            <person name="Mueller-Roeber B."/>
            <person name="Pagarete A."/>
            <person name="Parker M."/>
            <person name="Probert I."/>
            <person name="Quesneville H."/>
            <person name="Raines C."/>
            <person name="Rensing S.A."/>
            <person name="Riano-Pachon D.M."/>
            <person name="Richier S."/>
            <person name="Rokitta S."/>
            <person name="Shiraiwa Y."/>
            <person name="Soanes D.M."/>
            <person name="van der Giezen M."/>
            <person name="Wahlund T.M."/>
            <person name="Williams B."/>
            <person name="Wilson W."/>
            <person name="Wolfe G."/>
            <person name="Wurch L.L."/>
        </authorList>
    </citation>
    <scope>NUCLEOTIDE SEQUENCE</scope>
</reference>
<dbReference type="RefSeq" id="XP_005777527.1">
    <property type="nucleotide sequence ID" value="XM_005777470.1"/>
</dbReference>
<evidence type="ECO:0000256" key="1">
    <source>
        <dbReference type="SAM" id="MobiDB-lite"/>
    </source>
</evidence>
<dbReference type="eggNOG" id="KOG3239">
    <property type="taxonomic scope" value="Eukaryota"/>
</dbReference>
<feature type="compositionally biased region" description="Gly residues" evidence="1">
    <location>
        <begin position="132"/>
        <end position="160"/>
    </location>
</feature>
<dbReference type="SUPFAM" id="SSF55159">
    <property type="entry name" value="eIF1-like"/>
    <property type="match status" value="1"/>
</dbReference>
<dbReference type="GeneID" id="17270644"/>
<dbReference type="GO" id="GO:0001731">
    <property type="term" value="P:formation of translation preinitiation complex"/>
    <property type="evidence" value="ECO:0007669"/>
    <property type="project" value="TreeGrafter"/>
</dbReference>
<dbReference type="PANTHER" id="PTHR12789:SF0">
    <property type="entry name" value="DENSITY-REGULATED PROTEIN"/>
    <property type="match status" value="1"/>
</dbReference>
<evidence type="ECO:0000259" key="2">
    <source>
        <dbReference type="PROSITE" id="PS50296"/>
    </source>
</evidence>
<sequence length="267" mass="27042">MAEEGEATRTDVAELVNMPETTRVRSVAYCPVSTLPFEYCEFDADYKASQAWFAENWRSVLPPNEVRAYLGTAEGSGGEEEAAAAEVSSDELAALMAKLGLSGELDDHAKRSQKAGKKTAADAPPPAAAASPGGGGGGEAGGVGGGGEAPGGEGGGGGGKAGKKAKAASRAVVIEVNTRNKRKHITVVKGLEGFEVDLAAAAKAFGKKFACGSALQRGKGGQQDQIEIQGDAADALPAFIASKHKIALSDIFVVVDGKKVPASELGA</sequence>
<feature type="region of interest" description="Disordered" evidence="1">
    <location>
        <begin position="107"/>
        <end position="163"/>
    </location>
</feature>
<dbReference type="InterPro" id="IPR048517">
    <property type="entry name" value="DENR_N"/>
</dbReference>
<feature type="domain" description="SUI1" evidence="2">
    <location>
        <begin position="172"/>
        <end position="244"/>
    </location>
</feature>
<dbReference type="PROSITE" id="PS50296">
    <property type="entry name" value="SUI1"/>
    <property type="match status" value="1"/>
</dbReference>
<dbReference type="PANTHER" id="PTHR12789">
    <property type="entry name" value="DENSITY-REGULATED PROTEIN HOMOLOG"/>
    <property type="match status" value="1"/>
</dbReference>
<dbReference type="KEGG" id="ehx:EMIHUDRAFT_450441"/>
<dbReference type="InterPro" id="IPR050318">
    <property type="entry name" value="DENR/SUI1_TIF"/>
</dbReference>
<dbReference type="GO" id="GO:0002188">
    <property type="term" value="P:translation reinitiation"/>
    <property type="evidence" value="ECO:0007669"/>
    <property type="project" value="TreeGrafter"/>
</dbReference>
<protein>
    <recommendedName>
        <fullName evidence="2">SUI1 domain-containing protein</fullName>
    </recommendedName>
</protein>
<dbReference type="HOGENOM" id="CLU_1043683_0_0_1"/>
<dbReference type="InterPro" id="IPR036877">
    <property type="entry name" value="SUI1_dom_sf"/>
</dbReference>
<dbReference type="EnsemblProtists" id="EOD25098">
    <property type="protein sequence ID" value="EOD25098"/>
    <property type="gene ID" value="EMIHUDRAFT_450441"/>
</dbReference>
<keyword evidence="4" id="KW-1185">Reference proteome</keyword>
<dbReference type="Pfam" id="PF21023">
    <property type="entry name" value="DENR_N"/>
    <property type="match status" value="1"/>
</dbReference>
<organism evidence="3 4">
    <name type="scientific">Emiliania huxleyi (strain CCMP1516)</name>
    <dbReference type="NCBI Taxonomy" id="280463"/>
    <lineage>
        <taxon>Eukaryota</taxon>
        <taxon>Haptista</taxon>
        <taxon>Haptophyta</taxon>
        <taxon>Prymnesiophyceae</taxon>
        <taxon>Isochrysidales</taxon>
        <taxon>Noelaerhabdaceae</taxon>
        <taxon>Emiliania</taxon>
    </lineage>
</organism>